<evidence type="ECO:0000313" key="1">
    <source>
        <dbReference type="EMBL" id="PWY88157.1"/>
    </source>
</evidence>
<accession>A0A317WSM7</accession>
<dbReference type="AlphaFoldDB" id="A0A317WSM7"/>
<organism evidence="1 2">
    <name type="scientific">Aspergillus heteromorphus CBS 117.55</name>
    <dbReference type="NCBI Taxonomy" id="1448321"/>
    <lineage>
        <taxon>Eukaryota</taxon>
        <taxon>Fungi</taxon>
        <taxon>Dikarya</taxon>
        <taxon>Ascomycota</taxon>
        <taxon>Pezizomycotina</taxon>
        <taxon>Eurotiomycetes</taxon>
        <taxon>Eurotiomycetidae</taxon>
        <taxon>Eurotiales</taxon>
        <taxon>Aspergillaceae</taxon>
        <taxon>Aspergillus</taxon>
        <taxon>Aspergillus subgen. Circumdati</taxon>
    </lineage>
</organism>
<sequence>MSPQLHVTTHEICYQETAHLGITPVSHDRLRAFYRGALAKIQETHTRLPHAMEVVLRFEENSHNARDTIEFVIRNTERTTMQDQLSGFVHMVHGLCAHPNGRGRGVDIEVNFFL</sequence>
<gene>
    <name evidence="1" type="ORF">BO70DRAFT_393880</name>
</gene>
<dbReference type="GeneID" id="37068652"/>
<protein>
    <submittedName>
        <fullName evidence="1">Uncharacterized protein</fullName>
    </submittedName>
</protein>
<keyword evidence="2" id="KW-1185">Reference proteome</keyword>
<comment type="caution">
    <text evidence="1">The sequence shown here is derived from an EMBL/GenBank/DDBJ whole genome shotgun (WGS) entry which is preliminary data.</text>
</comment>
<reference evidence="1 2" key="1">
    <citation type="submission" date="2016-12" db="EMBL/GenBank/DDBJ databases">
        <title>The genomes of Aspergillus section Nigri reveals drivers in fungal speciation.</title>
        <authorList>
            <consortium name="DOE Joint Genome Institute"/>
            <person name="Vesth T.C."/>
            <person name="Nybo J."/>
            <person name="Theobald S."/>
            <person name="Brandl J."/>
            <person name="Frisvad J.C."/>
            <person name="Nielsen K.F."/>
            <person name="Lyhne E.K."/>
            <person name="Kogle M.E."/>
            <person name="Kuo A."/>
            <person name="Riley R."/>
            <person name="Clum A."/>
            <person name="Nolan M."/>
            <person name="Lipzen A."/>
            <person name="Salamov A."/>
            <person name="Henrissat B."/>
            <person name="Wiebenga A."/>
            <person name="De Vries R.P."/>
            <person name="Grigoriev I.V."/>
            <person name="Mortensen U.H."/>
            <person name="Andersen M.R."/>
            <person name="Baker S.E."/>
        </authorList>
    </citation>
    <scope>NUCLEOTIDE SEQUENCE [LARGE SCALE GENOMIC DNA]</scope>
    <source>
        <strain evidence="1 2">CBS 117.55</strain>
    </source>
</reference>
<dbReference type="Proteomes" id="UP000247233">
    <property type="component" value="Unassembled WGS sequence"/>
</dbReference>
<proteinExistence type="predicted"/>
<evidence type="ECO:0000313" key="2">
    <source>
        <dbReference type="Proteomes" id="UP000247233"/>
    </source>
</evidence>
<dbReference type="VEuPathDB" id="FungiDB:BO70DRAFT_393880"/>
<dbReference type="RefSeq" id="XP_025401693.1">
    <property type="nucleotide sequence ID" value="XM_025546415.1"/>
</dbReference>
<dbReference type="EMBL" id="MSFL01000005">
    <property type="protein sequence ID" value="PWY88157.1"/>
    <property type="molecule type" value="Genomic_DNA"/>
</dbReference>
<name>A0A317WSM7_9EURO</name>